<dbReference type="PANTHER" id="PTHR10353:SF36">
    <property type="entry name" value="LP05116P"/>
    <property type="match status" value="1"/>
</dbReference>
<feature type="active site" description="Nucleophile" evidence="9 11">
    <location>
        <position position="365"/>
    </location>
</feature>
<evidence type="ECO:0000256" key="9">
    <source>
        <dbReference type="PIRSR" id="PIRSR617736-1"/>
    </source>
</evidence>
<dbReference type="GO" id="GO:0008422">
    <property type="term" value="F:beta-glucosidase activity"/>
    <property type="evidence" value="ECO:0007669"/>
    <property type="project" value="UniProtKB-EC"/>
</dbReference>
<dbReference type="STRING" id="1307761.L21SP2_3095"/>
<dbReference type="InterPro" id="IPR017736">
    <property type="entry name" value="Glyco_hydro_1_beta-glucosidase"/>
</dbReference>
<evidence type="ECO:0000256" key="1">
    <source>
        <dbReference type="ARBA" id="ARBA00000448"/>
    </source>
</evidence>
<keyword evidence="7 12" id="KW-0326">Glycosidase</keyword>
<evidence type="ECO:0000313" key="14">
    <source>
        <dbReference type="Proteomes" id="UP000018680"/>
    </source>
</evidence>
<evidence type="ECO:0000313" key="13">
    <source>
        <dbReference type="EMBL" id="AHC16437.1"/>
    </source>
</evidence>
<evidence type="ECO:0000256" key="6">
    <source>
        <dbReference type="ARBA" id="ARBA00023277"/>
    </source>
</evidence>
<accession>V5WKT4</accession>
<dbReference type="Gene3D" id="3.20.20.80">
    <property type="entry name" value="Glycosidases"/>
    <property type="match status" value="1"/>
</dbReference>
<name>V5WKT4_9SPIO</name>
<feature type="binding site" evidence="10">
    <location>
        <position position="306"/>
    </location>
    <ligand>
        <name>substrate</name>
    </ligand>
</feature>
<dbReference type="EMBL" id="CP006939">
    <property type="protein sequence ID" value="AHC16437.1"/>
    <property type="molecule type" value="Genomic_DNA"/>
</dbReference>
<dbReference type="EC" id="3.2.1.21" evidence="3 12"/>
<dbReference type="InterPro" id="IPR018120">
    <property type="entry name" value="Glyco_hydro_1_AS"/>
</dbReference>
<sequence length="460" mass="52459">MAFREDFYWGASTASYQIEGAWNEDGKGRSVWDRMVNWDQKIAGGDTGNSACDHYHHLEQDISLMKDLGINAYRFSLSWPRVLPRGTGAVEERGVEFYDRLIDALLEADITPFITMFHWDYPLELFYRGGWLNPDSPKWFGEYAALLSKRFSDRVDNWITLNEPQMFTTLGHDMGIHAPGLKLPPEDMVRIIQHVLSAHGMAVEQLKSNCVNGADALNIGWAPAVGGVEPADETDQRLVDAAREAQFSFVDEPHFGFGTALWNDPVFLGKYPDAYLKTHGQHLPEGWEEDLKHISAPLGFCGLNVYHSWARAVYDSHGEPEIRQTDDLGAGYPRTHFQWPVTPRALYWVPRFFHERYNIPVVITENGMSGHDWVQTDGKVHDAYRIDFTKRYLGSLKDASAAGADVLGYFHWSLMDNFEWAEGYRHRFGLVHVDFSDFKRTPKDSFHWYSGVIGNNGADL</sequence>
<dbReference type="PRINTS" id="PR00131">
    <property type="entry name" value="GLHYDRLASE1"/>
</dbReference>
<evidence type="ECO:0000256" key="4">
    <source>
        <dbReference type="ARBA" id="ARBA00022801"/>
    </source>
</evidence>
<dbReference type="PROSITE" id="PS00653">
    <property type="entry name" value="GLYCOSYL_HYDROL_F1_2"/>
    <property type="match status" value="1"/>
</dbReference>
<evidence type="ECO:0000256" key="12">
    <source>
        <dbReference type="RuleBase" id="RU361175"/>
    </source>
</evidence>
<dbReference type="SUPFAM" id="SSF51445">
    <property type="entry name" value="(Trans)glycosidases"/>
    <property type="match status" value="1"/>
</dbReference>
<feature type="active site" description="Proton donor" evidence="9">
    <location>
        <position position="163"/>
    </location>
</feature>
<evidence type="ECO:0000256" key="11">
    <source>
        <dbReference type="PROSITE-ProRule" id="PRU10055"/>
    </source>
</evidence>
<dbReference type="InterPro" id="IPR033132">
    <property type="entry name" value="GH_1_N_CS"/>
</dbReference>
<evidence type="ECO:0000256" key="3">
    <source>
        <dbReference type="ARBA" id="ARBA00012744"/>
    </source>
</evidence>
<proteinExistence type="inferred from homology"/>
<evidence type="ECO:0000256" key="7">
    <source>
        <dbReference type="ARBA" id="ARBA00023295"/>
    </source>
</evidence>
<keyword evidence="8" id="KW-0624">Polysaccharide degradation</keyword>
<keyword evidence="4 12" id="KW-0378">Hydrolase</keyword>
<dbReference type="HOGENOM" id="CLU_001859_0_1_12"/>
<gene>
    <name evidence="13" type="ORF">L21SP2_3095</name>
</gene>
<dbReference type="NCBIfam" id="TIGR03356">
    <property type="entry name" value="BGL"/>
    <property type="match status" value="1"/>
</dbReference>
<dbReference type="AlphaFoldDB" id="V5WKT4"/>
<evidence type="ECO:0000256" key="2">
    <source>
        <dbReference type="ARBA" id="ARBA00010838"/>
    </source>
</evidence>
<feature type="binding site" evidence="10">
    <location>
        <position position="162"/>
    </location>
    <ligand>
        <name>substrate</name>
    </ligand>
</feature>
<dbReference type="RefSeq" id="WP_024269333.1">
    <property type="nucleotide sequence ID" value="NC_023035.1"/>
</dbReference>
<dbReference type="GO" id="GO:0030245">
    <property type="term" value="P:cellulose catabolic process"/>
    <property type="evidence" value="ECO:0007669"/>
    <property type="project" value="UniProtKB-KW"/>
</dbReference>
<dbReference type="InterPro" id="IPR017853">
    <property type="entry name" value="GH"/>
</dbReference>
<dbReference type="GO" id="GO:0005829">
    <property type="term" value="C:cytosol"/>
    <property type="evidence" value="ECO:0007669"/>
    <property type="project" value="TreeGrafter"/>
</dbReference>
<dbReference type="OrthoDB" id="9765195at2"/>
<dbReference type="FunFam" id="3.20.20.80:FF:000004">
    <property type="entry name" value="Beta-glucosidase 6-phospho-beta-glucosidase"/>
    <property type="match status" value="1"/>
</dbReference>
<feature type="binding site" evidence="10">
    <location>
        <position position="412"/>
    </location>
    <ligand>
        <name>substrate</name>
    </ligand>
</feature>
<dbReference type="Pfam" id="PF00232">
    <property type="entry name" value="Glyco_hydro_1"/>
    <property type="match status" value="1"/>
</dbReference>
<feature type="binding site" evidence="10">
    <location>
        <begin position="419"/>
        <end position="420"/>
    </location>
    <ligand>
        <name>substrate</name>
    </ligand>
</feature>
<reference evidence="13 14" key="1">
    <citation type="journal article" date="2015" name="Stand. Genomic Sci.">
        <title>Complete genome sequence and description of Salinispira pacifica gen. nov., sp. nov., a novel spirochaete isolated form a hypersaline microbial mat.</title>
        <authorList>
            <person name="Ben Hania W."/>
            <person name="Joseph M."/>
            <person name="Schumann P."/>
            <person name="Bunk B."/>
            <person name="Fiebig A."/>
            <person name="Sproer C."/>
            <person name="Klenk H.P."/>
            <person name="Fardeau M.L."/>
            <person name="Spring S."/>
        </authorList>
    </citation>
    <scope>NUCLEOTIDE SEQUENCE [LARGE SCALE GENOMIC DNA]</scope>
    <source>
        <strain evidence="13 14">L21-RPul-D2</strain>
    </source>
</reference>
<dbReference type="PANTHER" id="PTHR10353">
    <property type="entry name" value="GLYCOSYL HYDROLASE"/>
    <property type="match status" value="1"/>
</dbReference>
<dbReference type="eggNOG" id="COG2723">
    <property type="taxonomic scope" value="Bacteria"/>
</dbReference>
<dbReference type="InterPro" id="IPR001360">
    <property type="entry name" value="Glyco_hydro_1"/>
</dbReference>
<keyword evidence="14" id="KW-1185">Reference proteome</keyword>
<evidence type="ECO:0000256" key="5">
    <source>
        <dbReference type="ARBA" id="ARBA00023001"/>
    </source>
</evidence>
<keyword evidence="5" id="KW-0136">Cellulose degradation</keyword>
<dbReference type="KEGG" id="slr:L21SP2_3095"/>
<dbReference type="Proteomes" id="UP000018680">
    <property type="component" value="Chromosome"/>
</dbReference>
<dbReference type="PATRIC" id="fig|1307761.3.peg.3084"/>
<protein>
    <recommendedName>
        <fullName evidence="3 12">Beta-glucosidase</fullName>
        <ecNumber evidence="3 12">3.2.1.21</ecNumber>
    </recommendedName>
</protein>
<dbReference type="PROSITE" id="PS00572">
    <property type="entry name" value="GLYCOSYL_HYDROL_F1_1"/>
    <property type="match status" value="1"/>
</dbReference>
<evidence type="ECO:0000256" key="8">
    <source>
        <dbReference type="ARBA" id="ARBA00023326"/>
    </source>
</evidence>
<comment type="similarity">
    <text evidence="2 12">Belongs to the glycosyl hydrolase 1 family.</text>
</comment>
<evidence type="ECO:0000256" key="10">
    <source>
        <dbReference type="PIRSR" id="PIRSR617736-2"/>
    </source>
</evidence>
<feature type="binding site" evidence="10">
    <location>
        <position position="118"/>
    </location>
    <ligand>
        <name>substrate</name>
    </ligand>
</feature>
<comment type="catalytic activity">
    <reaction evidence="1 12">
        <text>Hydrolysis of terminal, non-reducing beta-D-glucosyl residues with release of beta-D-glucose.</text>
        <dbReference type="EC" id="3.2.1.21"/>
    </reaction>
</comment>
<feature type="binding site" evidence="10">
    <location>
        <position position="17"/>
    </location>
    <ligand>
        <name>substrate</name>
    </ligand>
</feature>
<organism evidence="13 14">
    <name type="scientific">Salinispira pacifica</name>
    <dbReference type="NCBI Taxonomy" id="1307761"/>
    <lineage>
        <taxon>Bacteria</taxon>
        <taxon>Pseudomonadati</taxon>
        <taxon>Spirochaetota</taxon>
        <taxon>Spirochaetia</taxon>
        <taxon>Spirochaetales</taxon>
        <taxon>Spirochaetaceae</taxon>
        <taxon>Salinispira</taxon>
    </lineage>
</organism>
<keyword evidence="6" id="KW-0119">Carbohydrate metabolism</keyword>